<keyword evidence="1" id="KW-0472">Membrane</keyword>
<dbReference type="RefSeq" id="WP_090298411.1">
    <property type="nucleotide sequence ID" value="NZ_FNKI01000004.1"/>
</dbReference>
<organism evidence="2 3">
    <name type="scientific">Flagellimonas zhangzhouensis</name>
    <dbReference type="NCBI Taxonomy" id="1073328"/>
    <lineage>
        <taxon>Bacteria</taxon>
        <taxon>Pseudomonadati</taxon>
        <taxon>Bacteroidota</taxon>
        <taxon>Flavobacteriia</taxon>
        <taxon>Flavobacteriales</taxon>
        <taxon>Flavobacteriaceae</taxon>
        <taxon>Flagellimonas</taxon>
    </lineage>
</organism>
<feature type="transmembrane region" description="Helical" evidence="1">
    <location>
        <begin position="48"/>
        <end position="77"/>
    </location>
</feature>
<proteinExistence type="predicted"/>
<dbReference type="EMBL" id="FNMY01000005">
    <property type="protein sequence ID" value="SDX02559.1"/>
    <property type="molecule type" value="Genomic_DNA"/>
</dbReference>
<evidence type="ECO:0000313" key="2">
    <source>
        <dbReference type="EMBL" id="SDX02559.1"/>
    </source>
</evidence>
<accession>A0A1H2YDE1</accession>
<keyword evidence="1" id="KW-0812">Transmembrane</keyword>
<keyword evidence="1" id="KW-1133">Transmembrane helix</keyword>
<dbReference type="AlphaFoldDB" id="A0A1H2YDE1"/>
<sequence length="194" mass="21904">MSFFNRSTKAMVVGGLFLIIPLLLILILLGKAWAILNPIVSGFVDFFGIHSIFGTATITVFTILVFLLICYLGGLLLRKGFIKDWGENMQDQLFLVLPSLQMFRYKIMGDTSSHKNLSNWKPILLKEESFYDVAFITKEHENGFLSIYIPDAPKMDAGQVRFIQSTECEFEEISMKDAMQALSSFGKQAPSKLN</sequence>
<dbReference type="OrthoDB" id="6399850at2"/>
<name>A0A1H2YDE1_9FLAO</name>
<evidence type="ECO:0000256" key="1">
    <source>
        <dbReference type="SAM" id="Phobius"/>
    </source>
</evidence>
<dbReference type="STRING" id="1073328.SAMN05216294_3013"/>
<keyword evidence="3" id="KW-1185">Reference proteome</keyword>
<gene>
    <name evidence="2" type="ORF">SAMN04487892_3008</name>
</gene>
<feature type="transmembrane region" description="Helical" evidence="1">
    <location>
        <begin position="12"/>
        <end position="36"/>
    </location>
</feature>
<reference evidence="3" key="1">
    <citation type="submission" date="2016-10" db="EMBL/GenBank/DDBJ databases">
        <authorList>
            <person name="Varghese N."/>
            <person name="Submissions S."/>
        </authorList>
    </citation>
    <scope>NUCLEOTIDE SEQUENCE [LARGE SCALE GENOMIC DNA]</scope>
    <source>
        <strain evidence="3">DSM 25030</strain>
    </source>
</reference>
<dbReference type="Proteomes" id="UP000199592">
    <property type="component" value="Unassembled WGS sequence"/>
</dbReference>
<protein>
    <submittedName>
        <fullName evidence="2">Uncharacterized membrane protein</fullName>
    </submittedName>
</protein>
<evidence type="ECO:0000313" key="3">
    <source>
        <dbReference type="Proteomes" id="UP000199592"/>
    </source>
</evidence>